<sequence>MRLAASQLVVQKGIDPVTASKLGGWASPKVMMDTYAKADPSHQVIDDIFG</sequence>
<dbReference type="RefSeq" id="WP_183368351.1">
    <property type="nucleotide sequence ID" value="NZ_JACIEZ010000015.1"/>
</dbReference>
<dbReference type="Proteomes" id="UP000528286">
    <property type="component" value="Unassembled WGS sequence"/>
</dbReference>
<proteinExistence type="predicted"/>
<keyword evidence="2" id="KW-1185">Reference proteome</keyword>
<comment type="caution">
    <text evidence="1">The sequence shown here is derived from an EMBL/GenBank/DDBJ whole genome shotgun (WGS) entry which is preliminary data.</text>
</comment>
<accession>A0A7W6J969</accession>
<dbReference type="AlphaFoldDB" id="A0A7W6J969"/>
<organism evidence="1 2">
    <name type="scientific">Gellertiella hungarica</name>
    <dbReference type="NCBI Taxonomy" id="1572859"/>
    <lineage>
        <taxon>Bacteria</taxon>
        <taxon>Pseudomonadati</taxon>
        <taxon>Pseudomonadota</taxon>
        <taxon>Alphaproteobacteria</taxon>
        <taxon>Hyphomicrobiales</taxon>
        <taxon>Rhizobiaceae</taxon>
        <taxon>Gellertiella</taxon>
    </lineage>
</organism>
<dbReference type="EMBL" id="JACIEZ010000015">
    <property type="protein sequence ID" value="MBB4067108.1"/>
    <property type="molecule type" value="Genomic_DNA"/>
</dbReference>
<protein>
    <recommendedName>
        <fullName evidence="3">Tyr recombinase domain-containing protein</fullName>
    </recommendedName>
</protein>
<gene>
    <name evidence="1" type="ORF">GGR23_004337</name>
</gene>
<evidence type="ECO:0000313" key="2">
    <source>
        <dbReference type="Proteomes" id="UP000528286"/>
    </source>
</evidence>
<evidence type="ECO:0000313" key="1">
    <source>
        <dbReference type="EMBL" id="MBB4067108.1"/>
    </source>
</evidence>
<evidence type="ECO:0008006" key="3">
    <source>
        <dbReference type="Google" id="ProtNLM"/>
    </source>
</evidence>
<reference evidence="1 2" key="1">
    <citation type="submission" date="2020-08" db="EMBL/GenBank/DDBJ databases">
        <title>Genomic Encyclopedia of Type Strains, Phase IV (KMG-IV): sequencing the most valuable type-strain genomes for metagenomic binning, comparative biology and taxonomic classification.</title>
        <authorList>
            <person name="Goeker M."/>
        </authorList>
    </citation>
    <scope>NUCLEOTIDE SEQUENCE [LARGE SCALE GENOMIC DNA]</scope>
    <source>
        <strain evidence="1 2">DSM 29853</strain>
    </source>
</reference>
<name>A0A7W6J969_9HYPH</name>